<sequence>MGPQMGGWHNNRGARSSDRSGGHLWSQGAGHSGTAQGGMGQGMGGQTSFRGRGPKGQPRRDERIREVVSDMLKNHHELAASGLGVQVQNGAVNRSGTVMNRRQKQLPEDCLDGVRGVHGSTTNLRV</sequence>
<name>A0ABW1ZMS7_9DEIO</name>
<feature type="region of interest" description="Disordered" evidence="1">
    <location>
        <begin position="1"/>
        <end position="63"/>
    </location>
</feature>
<gene>
    <name evidence="3" type="ORF">ACFP90_18800</name>
</gene>
<evidence type="ECO:0000256" key="1">
    <source>
        <dbReference type="SAM" id="MobiDB-lite"/>
    </source>
</evidence>
<evidence type="ECO:0000259" key="2">
    <source>
        <dbReference type="PROSITE" id="PS50914"/>
    </source>
</evidence>
<feature type="domain" description="BON" evidence="2">
    <location>
        <begin position="60"/>
        <end position="126"/>
    </location>
</feature>
<comment type="caution">
    <text evidence="3">The sequence shown here is derived from an EMBL/GenBank/DDBJ whole genome shotgun (WGS) entry which is preliminary data.</text>
</comment>
<evidence type="ECO:0000313" key="4">
    <source>
        <dbReference type="Proteomes" id="UP001596317"/>
    </source>
</evidence>
<dbReference type="Gene3D" id="3.30.1340.30">
    <property type="match status" value="1"/>
</dbReference>
<protein>
    <recommendedName>
        <fullName evidence="2">BON domain-containing protein</fullName>
    </recommendedName>
</protein>
<organism evidence="3 4">
    <name type="scientific">Deinococcus multiflagellatus</name>
    <dbReference type="NCBI Taxonomy" id="1656887"/>
    <lineage>
        <taxon>Bacteria</taxon>
        <taxon>Thermotogati</taxon>
        <taxon>Deinococcota</taxon>
        <taxon>Deinococci</taxon>
        <taxon>Deinococcales</taxon>
        <taxon>Deinococcaceae</taxon>
        <taxon>Deinococcus</taxon>
    </lineage>
</organism>
<dbReference type="Pfam" id="PF04972">
    <property type="entry name" value="BON"/>
    <property type="match status" value="1"/>
</dbReference>
<dbReference type="EMBL" id="JBHSWB010000001">
    <property type="protein sequence ID" value="MFC6662143.1"/>
    <property type="molecule type" value="Genomic_DNA"/>
</dbReference>
<dbReference type="InterPro" id="IPR007055">
    <property type="entry name" value="BON_dom"/>
</dbReference>
<dbReference type="RefSeq" id="WP_380057878.1">
    <property type="nucleotide sequence ID" value="NZ_JBHSWB010000001.1"/>
</dbReference>
<accession>A0ABW1ZMS7</accession>
<feature type="compositionally biased region" description="Gly residues" evidence="1">
    <location>
        <begin position="35"/>
        <end position="45"/>
    </location>
</feature>
<dbReference type="PROSITE" id="PS50914">
    <property type="entry name" value="BON"/>
    <property type="match status" value="1"/>
</dbReference>
<proteinExistence type="predicted"/>
<keyword evidence="4" id="KW-1185">Reference proteome</keyword>
<reference evidence="4" key="1">
    <citation type="journal article" date="2019" name="Int. J. Syst. Evol. Microbiol.">
        <title>The Global Catalogue of Microorganisms (GCM) 10K type strain sequencing project: providing services to taxonomists for standard genome sequencing and annotation.</title>
        <authorList>
            <consortium name="The Broad Institute Genomics Platform"/>
            <consortium name="The Broad Institute Genome Sequencing Center for Infectious Disease"/>
            <person name="Wu L."/>
            <person name="Ma J."/>
        </authorList>
    </citation>
    <scope>NUCLEOTIDE SEQUENCE [LARGE SCALE GENOMIC DNA]</scope>
    <source>
        <strain evidence="4">CCUG 63830</strain>
    </source>
</reference>
<evidence type="ECO:0000313" key="3">
    <source>
        <dbReference type="EMBL" id="MFC6662143.1"/>
    </source>
</evidence>
<dbReference type="Proteomes" id="UP001596317">
    <property type="component" value="Unassembled WGS sequence"/>
</dbReference>